<evidence type="ECO:0000313" key="6">
    <source>
        <dbReference type="Proteomes" id="UP000001744"/>
    </source>
</evidence>
<keyword evidence="5" id="KW-0067">ATP-binding</keyword>
<dbReference type="AlphaFoldDB" id="T0S0W3"/>
<keyword evidence="5" id="KW-0378">Hydrolase</keyword>
<dbReference type="EC" id="5.6.2.4" evidence="3"/>
<dbReference type="HOGENOM" id="CLU_089040_0_0_1"/>
<evidence type="ECO:0000259" key="4">
    <source>
        <dbReference type="PROSITE" id="PS51194"/>
    </source>
</evidence>
<dbReference type="STRING" id="402676.T0S0W3"/>
<keyword evidence="6" id="KW-1185">Reference proteome</keyword>
<dbReference type="eggNOG" id="KOG0351">
    <property type="taxonomic scope" value="Eukaryota"/>
</dbReference>
<comment type="similarity">
    <text evidence="1">Belongs to the helicase family. RecQ subfamily.</text>
</comment>
<evidence type="ECO:0000256" key="2">
    <source>
        <dbReference type="ARBA" id="ARBA00034617"/>
    </source>
</evidence>
<dbReference type="GeneID" id="22831182"/>
<dbReference type="InterPro" id="IPR001650">
    <property type="entry name" value="Helicase_C-like"/>
</dbReference>
<dbReference type="Proteomes" id="UP000001744">
    <property type="component" value="Unassembled WGS sequence"/>
</dbReference>
<proteinExistence type="inferred from homology"/>
<evidence type="ECO:0000256" key="1">
    <source>
        <dbReference type="ARBA" id="ARBA00005446"/>
    </source>
</evidence>
<dbReference type="Gene3D" id="3.40.50.300">
    <property type="entry name" value="P-loop containing nucleotide triphosphate hydrolases"/>
    <property type="match status" value="1"/>
</dbReference>
<dbReference type="EMBL" id="KE651189">
    <property type="protein sequence ID" value="EQC52957.1"/>
    <property type="molecule type" value="Genomic_DNA"/>
</dbReference>
<dbReference type="Pfam" id="PF00271">
    <property type="entry name" value="Helicase_C"/>
    <property type="match status" value="1"/>
</dbReference>
<evidence type="ECO:0000256" key="3">
    <source>
        <dbReference type="ARBA" id="ARBA00034808"/>
    </source>
</evidence>
<dbReference type="RefSeq" id="XP_011049084.1">
    <property type="nucleotide sequence ID" value="XM_011050782.1"/>
</dbReference>
<dbReference type="SUPFAM" id="SSF52540">
    <property type="entry name" value="P-loop containing nucleoside triphosphate hydrolases"/>
    <property type="match status" value="1"/>
</dbReference>
<dbReference type="PROSITE" id="PS51194">
    <property type="entry name" value="HELICASE_CTER"/>
    <property type="match status" value="1"/>
</dbReference>
<keyword evidence="5" id="KW-0547">Nucleotide-binding</keyword>
<feature type="domain" description="Helicase C-terminal" evidence="4">
    <location>
        <begin position="54"/>
        <end position="219"/>
    </location>
</feature>
<dbReference type="SMART" id="SM00490">
    <property type="entry name" value="HELICc"/>
    <property type="match status" value="1"/>
</dbReference>
<sequence>MNLNAYTNNHQLIFLSNLSTNRTVGDSVITPVIVRVPTVRYNIAYKLCELRDNSLMHLLSECWRKYKFDENLQERIVIFCRKKETVQEMNAFLNGSSFITTMSTLYTGDLTEEERSTNMQAFSNEESETRIMVATKAFGMGMDYASIRLVIHLHSPETMLDYVQESGRAGRDGKKSEAVLLFDQSDLKSKFVSEEMKRMIQDDSACLRTPVSLEMDGEYSCCLILPKAEPCSRCSTLMPADNCQNKTVPAETQKDANPRSVGIECYEASRMTS</sequence>
<dbReference type="InterPro" id="IPR027417">
    <property type="entry name" value="P-loop_NTPase"/>
</dbReference>
<dbReference type="PANTHER" id="PTHR13710:SF149">
    <property type="entry name" value="ATP-DEPENDENT DNA HELICASE TLH2"/>
    <property type="match status" value="1"/>
</dbReference>
<evidence type="ECO:0000313" key="5">
    <source>
        <dbReference type="EMBL" id="EQC52957.1"/>
    </source>
</evidence>
<protein>
    <recommendedName>
        <fullName evidence="3">DNA 3'-5' helicase</fullName>
        <ecNumber evidence="3">5.6.2.4</ecNumber>
    </recommendedName>
</protein>
<organism evidence="5 6">
    <name type="scientific">Schizosaccharomyces japonicus (strain yFS275 / FY16936)</name>
    <name type="common">Fission yeast</name>
    <dbReference type="NCBI Taxonomy" id="402676"/>
    <lineage>
        <taxon>Eukaryota</taxon>
        <taxon>Fungi</taxon>
        <taxon>Dikarya</taxon>
        <taxon>Ascomycota</taxon>
        <taxon>Taphrinomycotina</taxon>
        <taxon>Schizosaccharomycetes</taxon>
        <taxon>Schizosaccharomycetales</taxon>
        <taxon>Schizosaccharomycetaceae</taxon>
        <taxon>Schizosaccharomyces</taxon>
    </lineage>
</organism>
<dbReference type="VEuPathDB" id="FungiDB:SJAG_06642"/>
<accession>T0S0W3</accession>
<reference evidence="5 6" key="1">
    <citation type="journal article" date="2011" name="Science">
        <title>Comparative functional genomics of the fission yeasts.</title>
        <authorList>
            <person name="Rhind N."/>
            <person name="Chen Z."/>
            <person name="Yassour M."/>
            <person name="Thompson D.A."/>
            <person name="Haas B.J."/>
            <person name="Habib N."/>
            <person name="Wapinski I."/>
            <person name="Roy S."/>
            <person name="Lin M.F."/>
            <person name="Heiman D.I."/>
            <person name="Young S.K."/>
            <person name="Furuya K."/>
            <person name="Guo Y."/>
            <person name="Pidoux A."/>
            <person name="Chen H.M."/>
            <person name="Robbertse B."/>
            <person name="Goldberg J.M."/>
            <person name="Aoki K."/>
            <person name="Bayne E.H."/>
            <person name="Berlin A.M."/>
            <person name="Desjardins C.A."/>
            <person name="Dobbs E."/>
            <person name="Dukaj L."/>
            <person name="Fan L."/>
            <person name="FitzGerald M.G."/>
            <person name="French C."/>
            <person name="Gujja S."/>
            <person name="Hansen K."/>
            <person name="Keifenheim D."/>
            <person name="Levin J.Z."/>
            <person name="Mosher R.A."/>
            <person name="Mueller C.A."/>
            <person name="Pfiffner J."/>
            <person name="Priest M."/>
            <person name="Russ C."/>
            <person name="Smialowska A."/>
            <person name="Swoboda P."/>
            <person name="Sykes S.M."/>
            <person name="Vaughn M."/>
            <person name="Vengrova S."/>
            <person name="Yoder R."/>
            <person name="Zeng Q."/>
            <person name="Allshire R."/>
            <person name="Baulcombe D."/>
            <person name="Birren B.W."/>
            <person name="Brown W."/>
            <person name="Ekwall K."/>
            <person name="Kellis M."/>
            <person name="Leatherwood J."/>
            <person name="Levin H."/>
            <person name="Margalit H."/>
            <person name="Martienssen R."/>
            <person name="Nieduszynski C.A."/>
            <person name="Spatafora J.W."/>
            <person name="Friedman N."/>
            <person name="Dalgaard J.Z."/>
            <person name="Baumann P."/>
            <person name="Niki H."/>
            <person name="Regev A."/>
            <person name="Nusbaum C."/>
        </authorList>
    </citation>
    <scope>NUCLEOTIDE SEQUENCE [LARGE SCALE GENOMIC DNA]</scope>
    <source>
        <strain evidence="6">yFS275 / FY16936</strain>
    </source>
</reference>
<dbReference type="OrthoDB" id="5425465at2759"/>
<keyword evidence="5" id="KW-0347">Helicase</keyword>
<dbReference type="JaponicusDB" id="SJAG_06642"/>
<gene>
    <name evidence="5" type="ORF">SJAG_06642</name>
</gene>
<name>T0S0W3_SCHJY</name>
<dbReference type="GO" id="GO:0043138">
    <property type="term" value="F:3'-5' DNA helicase activity"/>
    <property type="evidence" value="ECO:0007669"/>
    <property type="project" value="UniProtKB-EC"/>
</dbReference>
<dbReference type="PANTHER" id="PTHR13710">
    <property type="entry name" value="DNA HELICASE RECQ FAMILY MEMBER"/>
    <property type="match status" value="1"/>
</dbReference>
<comment type="catalytic activity">
    <reaction evidence="2">
        <text>Couples ATP hydrolysis with the unwinding of duplex DNA by translocating in the 3'-5' direction.</text>
        <dbReference type="EC" id="5.6.2.4"/>
    </reaction>
</comment>